<keyword evidence="4" id="KW-1185">Reference proteome</keyword>
<name>A0A0N0BIE6_9HYME</name>
<dbReference type="InterPro" id="IPR027911">
    <property type="entry name" value="DUF4604"/>
</dbReference>
<gene>
    <name evidence="3" type="ORF">WN51_09296</name>
</gene>
<feature type="region of interest" description="Disordered" evidence="1">
    <location>
        <begin position="69"/>
        <end position="90"/>
    </location>
</feature>
<dbReference type="Proteomes" id="UP000053105">
    <property type="component" value="Unassembled WGS sequence"/>
</dbReference>
<dbReference type="InterPro" id="IPR040219">
    <property type="entry name" value="KIAA1143-like"/>
</dbReference>
<evidence type="ECO:0000259" key="2">
    <source>
        <dbReference type="Pfam" id="PF15377"/>
    </source>
</evidence>
<reference evidence="3 4" key="1">
    <citation type="submission" date="2015-07" db="EMBL/GenBank/DDBJ databases">
        <title>The genome of Melipona quadrifasciata.</title>
        <authorList>
            <person name="Pan H."/>
            <person name="Kapheim K."/>
        </authorList>
    </citation>
    <scope>NUCLEOTIDE SEQUENCE [LARGE SCALE GENOMIC DNA]</scope>
    <source>
        <strain evidence="3">0111107301</strain>
        <tissue evidence="3">Whole body</tissue>
    </source>
</reference>
<feature type="compositionally biased region" description="Basic residues" evidence="1">
    <location>
        <begin position="110"/>
        <end position="119"/>
    </location>
</feature>
<evidence type="ECO:0000313" key="3">
    <source>
        <dbReference type="EMBL" id="KOX77631.1"/>
    </source>
</evidence>
<sequence length="186" mass="21528">MSRKKHNVSYIKPNEPKFLRELKEQIGYKEGPTIDTNREVLPQVSDNEEEREEEKPVVVVLNSEHLVQNKQRHIRKKKKKEANTPADLSKRIIFKKNKITETESDTANKPMRKKMKKAKQEKGQIVAPPSPLKITRCENVAVSENRLGQASGQVRIFVPSDRRRMEFVRVPLPHRSAGGFVDKRVK</sequence>
<feature type="region of interest" description="Disordered" evidence="1">
    <location>
        <begin position="29"/>
        <end position="56"/>
    </location>
</feature>
<dbReference type="PANTHER" id="PTHR31195">
    <property type="entry name" value="GEO02494P1"/>
    <property type="match status" value="1"/>
</dbReference>
<organism evidence="3 4">
    <name type="scientific">Melipona quadrifasciata</name>
    <dbReference type="NCBI Taxonomy" id="166423"/>
    <lineage>
        <taxon>Eukaryota</taxon>
        <taxon>Metazoa</taxon>
        <taxon>Ecdysozoa</taxon>
        <taxon>Arthropoda</taxon>
        <taxon>Hexapoda</taxon>
        <taxon>Insecta</taxon>
        <taxon>Pterygota</taxon>
        <taxon>Neoptera</taxon>
        <taxon>Endopterygota</taxon>
        <taxon>Hymenoptera</taxon>
        <taxon>Apocrita</taxon>
        <taxon>Aculeata</taxon>
        <taxon>Apoidea</taxon>
        <taxon>Anthophila</taxon>
        <taxon>Apidae</taxon>
        <taxon>Melipona</taxon>
    </lineage>
</organism>
<feature type="domain" description="DUF4604" evidence="2">
    <location>
        <begin position="7"/>
        <end position="122"/>
    </location>
</feature>
<dbReference type="Pfam" id="PF15377">
    <property type="entry name" value="DUF4604"/>
    <property type="match status" value="1"/>
</dbReference>
<evidence type="ECO:0000313" key="4">
    <source>
        <dbReference type="Proteomes" id="UP000053105"/>
    </source>
</evidence>
<evidence type="ECO:0000256" key="1">
    <source>
        <dbReference type="SAM" id="MobiDB-lite"/>
    </source>
</evidence>
<feature type="compositionally biased region" description="Basic residues" evidence="1">
    <location>
        <begin position="70"/>
        <end position="80"/>
    </location>
</feature>
<dbReference type="OrthoDB" id="10043580at2759"/>
<dbReference type="PANTHER" id="PTHR31195:SF2">
    <property type="entry name" value="GEO02494P1"/>
    <property type="match status" value="1"/>
</dbReference>
<dbReference type="EMBL" id="KQ435729">
    <property type="protein sequence ID" value="KOX77631.1"/>
    <property type="molecule type" value="Genomic_DNA"/>
</dbReference>
<dbReference type="AlphaFoldDB" id="A0A0N0BIE6"/>
<protein>
    <recommendedName>
        <fullName evidence="2">DUF4604 domain-containing protein</fullName>
    </recommendedName>
</protein>
<accession>A0A0N0BIE6</accession>
<proteinExistence type="predicted"/>
<feature type="region of interest" description="Disordered" evidence="1">
    <location>
        <begin position="103"/>
        <end position="130"/>
    </location>
</feature>